<dbReference type="Pfam" id="PF13267">
    <property type="entry name" value="DUF4058"/>
    <property type="match status" value="1"/>
</dbReference>
<reference evidence="1 2" key="1">
    <citation type="submission" date="2022-08" db="EMBL/GenBank/DDBJ databases">
        <title>Bacterial and archaeal communities from various locations to study Microbial Dark Matter (Phase II).</title>
        <authorList>
            <person name="Stepanauskas R."/>
        </authorList>
    </citation>
    <scope>NUCLEOTIDE SEQUENCE [LARGE SCALE GENOMIC DNA]</scope>
    <source>
        <strain evidence="1 2">PD1</strain>
    </source>
</reference>
<proteinExistence type="predicted"/>
<name>A0ABT2ER26_9BACT</name>
<sequence>MPSPFPGMDPFIEGQAWVEFRTDFIVAVREALMPQLVPHYVARIEQRLIVEYETEIGISERAIVPDVFIVEEFPSTSSVVTVTAPAAVAEAVQVVSQIAEKAKEVKIAELPEYEHRERFIEIRVRETGELVTVIELLSPANKQRGNIGWHLYLRKRREIFYSKVHLVELDLLRSGERLPIVEAPKTDYLALISRWEWRPKAVCVGWNLKDALPTLPIPLKGRDEWVKLDLQSVFNAVYERGGYRYLLDYRRPVEPPLKDEDKFWVEELLAKAFQVTT</sequence>
<gene>
    <name evidence="1" type="ORF">M2350_002843</name>
</gene>
<evidence type="ECO:0008006" key="3">
    <source>
        <dbReference type="Google" id="ProtNLM"/>
    </source>
</evidence>
<evidence type="ECO:0000313" key="1">
    <source>
        <dbReference type="EMBL" id="MCS3920414.1"/>
    </source>
</evidence>
<dbReference type="EMBL" id="JANUCP010000005">
    <property type="protein sequence ID" value="MCS3920414.1"/>
    <property type="molecule type" value="Genomic_DNA"/>
</dbReference>
<protein>
    <recommendedName>
        <fullName evidence="3">DUF4058 family protein</fullName>
    </recommendedName>
</protein>
<evidence type="ECO:0000313" key="2">
    <source>
        <dbReference type="Proteomes" id="UP001204798"/>
    </source>
</evidence>
<dbReference type="RefSeq" id="WP_259099583.1">
    <property type="nucleotide sequence ID" value="NZ_CP130454.1"/>
</dbReference>
<accession>A0ABT2ER26</accession>
<organism evidence="1 2">
    <name type="scientific">Candidatus Fervidibacter sacchari</name>
    <dbReference type="NCBI Taxonomy" id="1448929"/>
    <lineage>
        <taxon>Bacteria</taxon>
        <taxon>Candidatus Fervidibacterota</taxon>
        <taxon>Candidatus Fervidibacter</taxon>
    </lineage>
</organism>
<dbReference type="InterPro" id="IPR025132">
    <property type="entry name" value="DUF4058"/>
</dbReference>
<keyword evidence="2" id="KW-1185">Reference proteome</keyword>
<comment type="caution">
    <text evidence="1">The sequence shown here is derived from an EMBL/GenBank/DDBJ whole genome shotgun (WGS) entry which is preliminary data.</text>
</comment>
<dbReference type="Proteomes" id="UP001204798">
    <property type="component" value="Unassembled WGS sequence"/>
</dbReference>